<dbReference type="NCBIfam" id="NF038123">
    <property type="entry name" value="NF038123_dom"/>
    <property type="match status" value="1"/>
</dbReference>
<evidence type="ECO:0000259" key="1">
    <source>
        <dbReference type="Pfam" id="PF06468"/>
    </source>
</evidence>
<dbReference type="EMBL" id="JABAIK010000002">
    <property type="protein sequence ID" value="NLS11797.1"/>
    <property type="molecule type" value="Genomic_DNA"/>
</dbReference>
<dbReference type="Pfam" id="PF06468">
    <property type="entry name" value="Spond_N"/>
    <property type="match status" value="1"/>
</dbReference>
<dbReference type="Gene3D" id="2.60.40.2130">
    <property type="entry name" value="F-spondin domain"/>
    <property type="match status" value="1"/>
</dbReference>
<reference evidence="2 3" key="1">
    <citation type="submission" date="2020-04" db="EMBL/GenBank/DDBJ databases">
        <title>Vibrio sp. SM6, a novel species isolated from seawater.</title>
        <authorList>
            <person name="Wang X."/>
        </authorList>
    </citation>
    <scope>NUCLEOTIDE SEQUENCE [LARGE SCALE GENOMIC DNA]</scope>
    <source>
        <strain evidence="2 3">SM6</strain>
    </source>
</reference>
<dbReference type="PROSITE" id="PS51257">
    <property type="entry name" value="PROKAR_LIPOPROTEIN"/>
    <property type="match status" value="1"/>
</dbReference>
<sequence>MNYRVIAALSVAGILTACHDGDDHDNTARYMVSIENVTSSQPLSPMTILTHNDQFQLFTVGQPASVPLEQLAEAGDNADLLALSRTDPNVYQTASGSGVIAPGTTQTVTLTVEYYANQTAAVAAMLVNTNDAFVGENALPLSSLAVGESFEMNMVVWDAGTEANDESADTIPGPAAANLGDAEGFNPERDDTDVVSTHPGVVSAADGLPSSVLGPQHRFVNPAAVVTITRLD</sequence>
<gene>
    <name evidence="2" type="ORF">HGP28_02695</name>
</gene>
<organism evidence="2 3">
    <name type="scientific">Vibrio agarilyticus</name>
    <dbReference type="NCBI Taxonomy" id="2726741"/>
    <lineage>
        <taxon>Bacteria</taxon>
        <taxon>Pseudomonadati</taxon>
        <taxon>Pseudomonadota</taxon>
        <taxon>Gammaproteobacteria</taxon>
        <taxon>Vibrionales</taxon>
        <taxon>Vibrionaceae</taxon>
        <taxon>Vibrio</taxon>
    </lineage>
</organism>
<evidence type="ECO:0000313" key="2">
    <source>
        <dbReference type="EMBL" id="NLS11797.1"/>
    </source>
</evidence>
<proteinExistence type="predicted"/>
<dbReference type="AlphaFoldDB" id="A0A7X8YFY9"/>
<dbReference type="InterPro" id="IPR038678">
    <property type="entry name" value="Spondin_N_sf"/>
</dbReference>
<feature type="domain" description="Spondin" evidence="1">
    <location>
        <begin position="43"/>
        <end position="163"/>
    </location>
</feature>
<accession>A0A7X8YFY9</accession>
<evidence type="ECO:0000313" key="3">
    <source>
        <dbReference type="Proteomes" id="UP000535589"/>
    </source>
</evidence>
<dbReference type="Proteomes" id="UP000535589">
    <property type="component" value="Unassembled WGS sequence"/>
</dbReference>
<protein>
    <recommendedName>
        <fullName evidence="1">Spondin domain-containing protein</fullName>
    </recommendedName>
</protein>
<dbReference type="InterPro" id="IPR009465">
    <property type="entry name" value="Spondin_N"/>
</dbReference>
<dbReference type="RefSeq" id="WP_168834898.1">
    <property type="nucleotide sequence ID" value="NZ_JABAIK010000002.1"/>
</dbReference>
<keyword evidence="3" id="KW-1185">Reference proteome</keyword>
<name>A0A7X8YFY9_9VIBR</name>
<comment type="caution">
    <text evidence="2">The sequence shown here is derived from an EMBL/GenBank/DDBJ whole genome shotgun (WGS) entry which is preliminary data.</text>
</comment>